<gene>
    <name evidence="2" type="ORF">E2562_012657</name>
</gene>
<accession>A0A6G1CFK1</accession>
<reference evidence="2 3" key="1">
    <citation type="submission" date="2019-11" db="EMBL/GenBank/DDBJ databases">
        <title>Whole genome sequence of Oryza granulata.</title>
        <authorList>
            <person name="Li W."/>
        </authorList>
    </citation>
    <scope>NUCLEOTIDE SEQUENCE [LARGE SCALE GENOMIC DNA]</scope>
    <source>
        <strain evidence="3">cv. Menghai</strain>
        <tissue evidence="2">Leaf</tissue>
    </source>
</reference>
<feature type="coiled-coil region" evidence="1">
    <location>
        <begin position="6"/>
        <end position="33"/>
    </location>
</feature>
<organism evidence="2 3">
    <name type="scientific">Oryza meyeriana var. granulata</name>
    <dbReference type="NCBI Taxonomy" id="110450"/>
    <lineage>
        <taxon>Eukaryota</taxon>
        <taxon>Viridiplantae</taxon>
        <taxon>Streptophyta</taxon>
        <taxon>Embryophyta</taxon>
        <taxon>Tracheophyta</taxon>
        <taxon>Spermatophyta</taxon>
        <taxon>Magnoliopsida</taxon>
        <taxon>Liliopsida</taxon>
        <taxon>Poales</taxon>
        <taxon>Poaceae</taxon>
        <taxon>BOP clade</taxon>
        <taxon>Oryzoideae</taxon>
        <taxon>Oryzeae</taxon>
        <taxon>Oryzinae</taxon>
        <taxon>Oryza</taxon>
        <taxon>Oryza meyeriana</taxon>
    </lineage>
</organism>
<keyword evidence="3" id="KW-1185">Reference proteome</keyword>
<dbReference type="Proteomes" id="UP000479710">
    <property type="component" value="Unassembled WGS sequence"/>
</dbReference>
<protein>
    <submittedName>
        <fullName evidence="2">Uncharacterized protein</fullName>
    </submittedName>
</protein>
<name>A0A6G1CFK1_9ORYZ</name>
<dbReference type="EMBL" id="SPHZ02000009">
    <property type="protein sequence ID" value="KAF0898959.1"/>
    <property type="molecule type" value="Genomic_DNA"/>
</dbReference>
<evidence type="ECO:0000256" key="1">
    <source>
        <dbReference type="SAM" id="Coils"/>
    </source>
</evidence>
<keyword evidence="1" id="KW-0175">Coiled coil</keyword>
<dbReference type="AlphaFoldDB" id="A0A6G1CFK1"/>
<evidence type="ECO:0000313" key="3">
    <source>
        <dbReference type="Proteomes" id="UP000479710"/>
    </source>
</evidence>
<sequence length="187" mass="20569">MEASRMARLRCDVACLVQELQEQHAELQGLLERVDAFPLGGDPPPTSIEYYFMGDDVIWLGIAFILSRVSRAMIMVNDPIGLAYAMGVTLPPPSPSLTTDVADRLALLPPPERTSYPDWEDVGLEGFAMRLNLVLFALMLADEALDDSLSSFCGMLRVRFKRRQAPLALARKKEARTSLAAGLQCAA</sequence>
<comment type="caution">
    <text evidence="2">The sequence shown here is derived from an EMBL/GenBank/DDBJ whole genome shotgun (WGS) entry which is preliminary data.</text>
</comment>
<evidence type="ECO:0000313" key="2">
    <source>
        <dbReference type="EMBL" id="KAF0898959.1"/>
    </source>
</evidence>
<proteinExistence type="predicted"/>